<gene>
    <name evidence="1" type="ORF">PsorP6_009711</name>
</gene>
<sequence>MSHTIDLADHNNMARVSDAENEDDVDEQALRRRLQYKHHQRRHRARQKEKLAALDLEVQALAAEIQTLHRHRQKLLVETNVFASRGTHAGVPVQVATEYFRLFQIGTSCPIDQQEDFLRAVMTSITKGPDYMGVDTIVTQWRRYYHLFAYTRYKTLSMKVTTVHTLTVVEVDSIFSIRATREGILALYPSLTGDLELTQKLSSATLDIHGKYRFIFDSSGLVTWFSAEWDLVEALHRSLGSLLDVSTVLSGANISSSTGQIRLEHLPGLETKPRVDPRHQLDFLLS</sequence>
<proteinExistence type="predicted"/>
<reference evidence="1 2" key="1">
    <citation type="journal article" date="2022" name="bioRxiv">
        <title>The genome of the oomycete Peronosclerospora sorghi, a cosmopolitan pathogen of maize and sorghum, is inflated with dispersed pseudogenes.</title>
        <authorList>
            <person name="Fletcher K."/>
            <person name="Martin F."/>
            <person name="Isakeit T."/>
            <person name="Cavanaugh K."/>
            <person name="Magill C."/>
            <person name="Michelmore R."/>
        </authorList>
    </citation>
    <scope>NUCLEOTIDE SEQUENCE [LARGE SCALE GENOMIC DNA]</scope>
    <source>
        <strain evidence="1">P6</strain>
    </source>
</reference>
<protein>
    <submittedName>
        <fullName evidence="1">Uncharacterized protein</fullName>
    </submittedName>
</protein>
<evidence type="ECO:0000313" key="1">
    <source>
        <dbReference type="EMBL" id="KAI9911699.1"/>
    </source>
</evidence>
<organism evidence="1 2">
    <name type="scientific">Peronosclerospora sorghi</name>
    <dbReference type="NCBI Taxonomy" id="230839"/>
    <lineage>
        <taxon>Eukaryota</taxon>
        <taxon>Sar</taxon>
        <taxon>Stramenopiles</taxon>
        <taxon>Oomycota</taxon>
        <taxon>Peronosporomycetes</taxon>
        <taxon>Peronosporales</taxon>
        <taxon>Peronosporaceae</taxon>
        <taxon>Peronosclerospora</taxon>
    </lineage>
</organism>
<evidence type="ECO:0000313" key="2">
    <source>
        <dbReference type="Proteomes" id="UP001163321"/>
    </source>
</evidence>
<accession>A0ACC0VYW1</accession>
<dbReference type="Proteomes" id="UP001163321">
    <property type="component" value="Chromosome 5"/>
</dbReference>
<comment type="caution">
    <text evidence="1">The sequence shown here is derived from an EMBL/GenBank/DDBJ whole genome shotgun (WGS) entry which is preliminary data.</text>
</comment>
<name>A0ACC0VYW1_9STRA</name>
<dbReference type="EMBL" id="CM047584">
    <property type="protein sequence ID" value="KAI9911699.1"/>
    <property type="molecule type" value="Genomic_DNA"/>
</dbReference>
<keyword evidence="2" id="KW-1185">Reference proteome</keyword>